<reference evidence="1" key="2">
    <citation type="submission" date="2020-11" db="EMBL/GenBank/DDBJ databases">
        <authorList>
            <person name="McCartney M.A."/>
            <person name="Auch B."/>
            <person name="Kono T."/>
            <person name="Mallez S."/>
            <person name="Becker A."/>
            <person name="Gohl D.M."/>
            <person name="Silverstein K.A.T."/>
            <person name="Koren S."/>
            <person name="Bechman K.B."/>
            <person name="Herman A."/>
            <person name="Abrahante J.E."/>
            <person name="Garbe J."/>
        </authorList>
    </citation>
    <scope>NUCLEOTIDE SEQUENCE</scope>
    <source>
        <strain evidence="1">Duluth1</strain>
        <tissue evidence="1">Whole animal</tissue>
    </source>
</reference>
<name>A0A9D4JS76_DREPO</name>
<dbReference type="EMBL" id="JAIWYP010000005">
    <property type="protein sequence ID" value="KAH3820909.1"/>
    <property type="molecule type" value="Genomic_DNA"/>
</dbReference>
<protein>
    <submittedName>
        <fullName evidence="1">Uncharacterized protein</fullName>
    </submittedName>
</protein>
<gene>
    <name evidence="1" type="ORF">DPMN_122658</name>
</gene>
<evidence type="ECO:0000313" key="2">
    <source>
        <dbReference type="Proteomes" id="UP000828390"/>
    </source>
</evidence>
<dbReference type="Proteomes" id="UP000828390">
    <property type="component" value="Unassembled WGS sequence"/>
</dbReference>
<organism evidence="1 2">
    <name type="scientific">Dreissena polymorpha</name>
    <name type="common">Zebra mussel</name>
    <name type="synonym">Mytilus polymorpha</name>
    <dbReference type="NCBI Taxonomy" id="45954"/>
    <lineage>
        <taxon>Eukaryota</taxon>
        <taxon>Metazoa</taxon>
        <taxon>Spiralia</taxon>
        <taxon>Lophotrochozoa</taxon>
        <taxon>Mollusca</taxon>
        <taxon>Bivalvia</taxon>
        <taxon>Autobranchia</taxon>
        <taxon>Heteroconchia</taxon>
        <taxon>Euheterodonta</taxon>
        <taxon>Imparidentia</taxon>
        <taxon>Neoheterodontei</taxon>
        <taxon>Myida</taxon>
        <taxon>Dreissenoidea</taxon>
        <taxon>Dreissenidae</taxon>
        <taxon>Dreissena</taxon>
    </lineage>
</organism>
<reference evidence="1" key="1">
    <citation type="journal article" date="2019" name="bioRxiv">
        <title>The Genome of the Zebra Mussel, Dreissena polymorpha: A Resource for Invasive Species Research.</title>
        <authorList>
            <person name="McCartney M.A."/>
            <person name="Auch B."/>
            <person name="Kono T."/>
            <person name="Mallez S."/>
            <person name="Zhang Y."/>
            <person name="Obille A."/>
            <person name="Becker A."/>
            <person name="Abrahante J.E."/>
            <person name="Garbe J."/>
            <person name="Badalamenti J.P."/>
            <person name="Herman A."/>
            <person name="Mangelson H."/>
            <person name="Liachko I."/>
            <person name="Sullivan S."/>
            <person name="Sone E.D."/>
            <person name="Koren S."/>
            <person name="Silverstein K.A.T."/>
            <person name="Beckman K.B."/>
            <person name="Gohl D.M."/>
        </authorList>
    </citation>
    <scope>NUCLEOTIDE SEQUENCE</scope>
    <source>
        <strain evidence="1">Duluth1</strain>
        <tissue evidence="1">Whole animal</tissue>
    </source>
</reference>
<sequence length="77" mass="8251">MGTLKIIERGQEPGGEVAVLETRCVQNVQPSEVDSPLDRGCRRGQTPRVFRVSSTLATLLAAGRDRAPGTDSQSWAA</sequence>
<accession>A0A9D4JS76</accession>
<dbReference type="AlphaFoldDB" id="A0A9D4JS76"/>
<comment type="caution">
    <text evidence="1">The sequence shown here is derived from an EMBL/GenBank/DDBJ whole genome shotgun (WGS) entry which is preliminary data.</text>
</comment>
<evidence type="ECO:0000313" key="1">
    <source>
        <dbReference type="EMBL" id="KAH3820909.1"/>
    </source>
</evidence>
<proteinExistence type="predicted"/>
<keyword evidence="2" id="KW-1185">Reference proteome</keyword>